<feature type="region of interest" description="Disordered" evidence="1">
    <location>
        <begin position="1"/>
        <end position="76"/>
    </location>
</feature>
<sequence length="165" mass="18058">MVNAKTKKTVKSTGSSPARKSSKQKLSVKKTTSNKKQQKVKTTSRKSTSKNATTKVAAQRKSSKANSNNGVYKAKNTLKVRRTNVNELKKVENVIERLSQGPEPSTQKTVTVAQEIAPTVRRTVPGVLRIVHDVQDTVPSAPKTVPIVEAGNFLKKCVKQYWASA</sequence>
<dbReference type="EMBL" id="JAANXD010000007">
    <property type="protein sequence ID" value="MBS1257102.1"/>
    <property type="molecule type" value="Genomic_DNA"/>
</dbReference>
<comment type="caution">
    <text evidence="2">The sequence shown here is derived from an EMBL/GenBank/DDBJ whole genome shotgun (WGS) entry which is preliminary data.</text>
</comment>
<evidence type="ECO:0000313" key="2">
    <source>
        <dbReference type="EMBL" id="MBS1257102.1"/>
    </source>
</evidence>
<feature type="compositionally biased region" description="Basic residues" evidence="1">
    <location>
        <begin position="1"/>
        <end position="10"/>
    </location>
</feature>
<proteinExistence type="predicted"/>
<dbReference type="Proteomes" id="UP000722750">
    <property type="component" value="Unassembled WGS sequence"/>
</dbReference>
<organism evidence="2 3">
    <name type="scientific">Candidatus Scalindua arabica</name>
    <dbReference type="NCBI Taxonomy" id="1127984"/>
    <lineage>
        <taxon>Bacteria</taxon>
        <taxon>Pseudomonadati</taxon>
        <taxon>Planctomycetota</taxon>
        <taxon>Candidatus Brocadiia</taxon>
        <taxon>Candidatus Brocadiales</taxon>
        <taxon>Candidatus Scalinduaceae</taxon>
        <taxon>Candidatus Scalindua</taxon>
    </lineage>
</organism>
<protein>
    <submittedName>
        <fullName evidence="2">Uncharacterized protein</fullName>
    </submittedName>
</protein>
<evidence type="ECO:0000313" key="3">
    <source>
        <dbReference type="Proteomes" id="UP000722750"/>
    </source>
</evidence>
<feature type="compositionally biased region" description="Basic residues" evidence="1">
    <location>
        <begin position="20"/>
        <end position="48"/>
    </location>
</feature>
<reference evidence="2" key="1">
    <citation type="journal article" date="2021" name="ISME J.">
        <title>Fine-scale metabolic discontinuity in a stratified prokaryote microbiome of a Red Sea deep halocline.</title>
        <authorList>
            <person name="Michoud G."/>
            <person name="Ngugi D.K."/>
            <person name="Barozzi A."/>
            <person name="Merlino G."/>
            <person name="Calleja M.L."/>
            <person name="Delgado-Huertas A."/>
            <person name="Moran X.A.G."/>
            <person name="Daffonchio D."/>
        </authorList>
    </citation>
    <scope>NUCLEOTIDE SEQUENCE</scope>
    <source>
        <strain evidence="2">SuakinDeep_MAG55_1</strain>
    </source>
</reference>
<dbReference type="AlphaFoldDB" id="A0A942A3P2"/>
<accession>A0A942A3P2</accession>
<evidence type="ECO:0000256" key="1">
    <source>
        <dbReference type="SAM" id="MobiDB-lite"/>
    </source>
</evidence>
<gene>
    <name evidence="2" type="ORF">MAG551_00137</name>
</gene>
<name>A0A942A3P2_9BACT</name>